<evidence type="ECO:0000256" key="2">
    <source>
        <dbReference type="ARBA" id="ARBA00022737"/>
    </source>
</evidence>
<dbReference type="SMART" id="SM00320">
    <property type="entry name" value="WD40"/>
    <property type="match status" value="9"/>
</dbReference>
<feature type="compositionally biased region" description="Basic and acidic residues" evidence="3">
    <location>
        <begin position="484"/>
        <end position="504"/>
    </location>
</feature>
<feature type="region of interest" description="Disordered" evidence="3">
    <location>
        <begin position="286"/>
        <end position="388"/>
    </location>
</feature>
<feature type="compositionally biased region" description="Polar residues" evidence="3">
    <location>
        <begin position="969"/>
        <end position="984"/>
    </location>
</feature>
<feature type="compositionally biased region" description="Acidic residues" evidence="3">
    <location>
        <begin position="936"/>
        <end position="968"/>
    </location>
</feature>
<comment type="caution">
    <text evidence="4">The sequence shown here is derived from an EMBL/GenBank/DDBJ whole genome shotgun (WGS) entry which is preliminary data.</text>
</comment>
<organism evidence="4 5">
    <name type="scientific">Adineta steineri</name>
    <dbReference type="NCBI Taxonomy" id="433720"/>
    <lineage>
        <taxon>Eukaryota</taxon>
        <taxon>Metazoa</taxon>
        <taxon>Spiralia</taxon>
        <taxon>Gnathifera</taxon>
        <taxon>Rotifera</taxon>
        <taxon>Eurotatoria</taxon>
        <taxon>Bdelloidea</taxon>
        <taxon>Adinetida</taxon>
        <taxon>Adinetidae</taxon>
        <taxon>Adineta</taxon>
    </lineage>
</organism>
<dbReference type="AlphaFoldDB" id="A0A814KJW2"/>
<feature type="compositionally biased region" description="Low complexity" evidence="3">
    <location>
        <begin position="460"/>
        <end position="474"/>
    </location>
</feature>
<feature type="compositionally biased region" description="Basic and acidic residues" evidence="3">
    <location>
        <begin position="915"/>
        <end position="935"/>
    </location>
</feature>
<keyword evidence="1" id="KW-0853">WD repeat</keyword>
<feature type="compositionally biased region" description="Acidic residues" evidence="3">
    <location>
        <begin position="505"/>
        <end position="538"/>
    </location>
</feature>
<protein>
    <submittedName>
        <fullName evidence="4">Uncharacterized protein</fullName>
    </submittedName>
</protein>
<feature type="compositionally biased region" description="Low complexity" evidence="3">
    <location>
        <begin position="890"/>
        <end position="905"/>
    </location>
</feature>
<dbReference type="Proteomes" id="UP000663845">
    <property type="component" value="Unassembled WGS sequence"/>
</dbReference>
<feature type="compositionally biased region" description="Polar residues" evidence="3">
    <location>
        <begin position="539"/>
        <end position="554"/>
    </location>
</feature>
<dbReference type="InterPro" id="IPR036322">
    <property type="entry name" value="WD40_repeat_dom_sf"/>
</dbReference>
<dbReference type="PANTHER" id="PTHR15574:SF39">
    <property type="entry name" value="DDB1- AND CUL4-ASSOCIATED FACTOR 6"/>
    <property type="match status" value="1"/>
</dbReference>
<dbReference type="GO" id="GO:0045944">
    <property type="term" value="P:positive regulation of transcription by RNA polymerase II"/>
    <property type="evidence" value="ECO:0007669"/>
    <property type="project" value="TreeGrafter"/>
</dbReference>
<dbReference type="GO" id="GO:0005737">
    <property type="term" value="C:cytoplasm"/>
    <property type="evidence" value="ECO:0007669"/>
    <property type="project" value="TreeGrafter"/>
</dbReference>
<evidence type="ECO:0000313" key="4">
    <source>
        <dbReference type="EMBL" id="CAF1052033.1"/>
    </source>
</evidence>
<proteinExistence type="predicted"/>
<reference evidence="4" key="1">
    <citation type="submission" date="2021-02" db="EMBL/GenBank/DDBJ databases">
        <authorList>
            <person name="Nowell W R."/>
        </authorList>
    </citation>
    <scope>NUCLEOTIDE SEQUENCE</scope>
</reference>
<evidence type="ECO:0000256" key="1">
    <source>
        <dbReference type="ARBA" id="ARBA00022574"/>
    </source>
</evidence>
<feature type="compositionally biased region" description="Low complexity" evidence="3">
    <location>
        <begin position="353"/>
        <end position="370"/>
    </location>
</feature>
<feature type="compositionally biased region" description="Polar residues" evidence="3">
    <location>
        <begin position="444"/>
        <end position="454"/>
    </location>
</feature>
<dbReference type="SUPFAM" id="SSF50978">
    <property type="entry name" value="WD40 repeat-like"/>
    <property type="match status" value="2"/>
</dbReference>
<name>A0A814KJW2_9BILA</name>
<evidence type="ECO:0000313" key="5">
    <source>
        <dbReference type="Proteomes" id="UP000663845"/>
    </source>
</evidence>
<dbReference type="EMBL" id="CAJNOG010000184">
    <property type="protein sequence ID" value="CAF1052033.1"/>
    <property type="molecule type" value="Genomic_DNA"/>
</dbReference>
<feature type="region of interest" description="Disordered" evidence="3">
    <location>
        <begin position="843"/>
        <end position="992"/>
    </location>
</feature>
<dbReference type="InterPro" id="IPR015943">
    <property type="entry name" value="WD40/YVTN_repeat-like_dom_sf"/>
</dbReference>
<evidence type="ECO:0000256" key="3">
    <source>
        <dbReference type="SAM" id="MobiDB-lite"/>
    </source>
</evidence>
<accession>A0A814KJW2</accession>
<dbReference type="PANTHER" id="PTHR15574">
    <property type="entry name" value="WD REPEAT DOMAIN-CONTAINING FAMILY"/>
    <property type="match status" value="1"/>
</dbReference>
<dbReference type="InterPro" id="IPR001680">
    <property type="entry name" value="WD40_rpt"/>
</dbReference>
<dbReference type="Pfam" id="PF00400">
    <property type="entry name" value="WD40"/>
    <property type="match status" value="2"/>
</dbReference>
<feature type="region of interest" description="Disordered" evidence="3">
    <location>
        <begin position="413"/>
        <end position="565"/>
    </location>
</feature>
<feature type="region of interest" description="Disordered" evidence="3">
    <location>
        <begin position="716"/>
        <end position="818"/>
    </location>
</feature>
<gene>
    <name evidence="4" type="ORF">JYZ213_LOCUS18735</name>
</gene>
<feature type="compositionally biased region" description="Low complexity" evidence="3">
    <location>
        <begin position="783"/>
        <end position="800"/>
    </location>
</feature>
<feature type="compositionally biased region" description="Polar residues" evidence="3">
    <location>
        <begin position="801"/>
        <end position="818"/>
    </location>
</feature>
<feature type="compositionally biased region" description="Basic and acidic residues" evidence="3">
    <location>
        <begin position="289"/>
        <end position="302"/>
    </location>
</feature>
<dbReference type="Gene3D" id="2.130.10.10">
    <property type="entry name" value="YVTN repeat-like/Quinoprotein amine dehydrogenase"/>
    <property type="match status" value="3"/>
</dbReference>
<feature type="compositionally biased region" description="Polar residues" evidence="3">
    <location>
        <begin position="873"/>
        <end position="884"/>
    </location>
</feature>
<feature type="compositionally biased region" description="Basic and acidic residues" evidence="3">
    <location>
        <begin position="719"/>
        <end position="732"/>
    </location>
</feature>
<dbReference type="GO" id="GO:0080008">
    <property type="term" value="C:Cul4-RING E3 ubiquitin ligase complex"/>
    <property type="evidence" value="ECO:0007669"/>
    <property type="project" value="TreeGrafter"/>
</dbReference>
<dbReference type="InterPro" id="IPR045151">
    <property type="entry name" value="DCAF8"/>
</dbReference>
<sequence length="1173" mass="132025">MPYLSDRQYGLLSHRRLLVKLKNSSSITRRLKLDRTLNVHRGCVNTICWNERGSAILSGSDDQHLIVTDPYTTKILTSVHSSHRENIFSAKFLPETNDRRAISCSGDGVICHTDFDRPPNTHSNDGCFTCHGAATTYEVRVIPHTPNLFFSCSDDCTVRLYDLRTKSNCLKAHCNDDILIRSKWAITSIDINSMNPNEIVCGCSDSSVRLYDHRKLSTLSTADTPTARRCEASISGLISRFVLMDRKEKRPPRITSVVFNPNGTEVLASYSSESLYLLDPKQTISQEQSQERLTQHRNEKQTRANVNESKPPVVNESPTTPEKKPSHFKRLRLRGDWSDTGPDSRPMNEQETEASAAAAATSTTNPSNTEQQQATTDTDNSDEQQSTARSRNLQNFFMQRMSDILTQLVTSTGTDNEEGEPAVSSNNNNNNSTPTIVEEDTHTESPMSVTTTPIIESPPSIEDTAAAATTTTNDDINENDTESENSRDRMGFFDILFGRDRQENNADDDDDEDEDEINDEVEEEDSMDDDDDDRDTEDSQPASSTLTTDNNPTSGRARRPLMAAKWDRIMKRRETERRHEENLLKNVPSLGLINSYSGHRNARTMIKEANFWSDSYVMSGSDCGHIFIWNKFTGKLSVRLYDHRKLSTLSSADTPTARRCEASISGLISRFVLMDRKEKRPPRITSVVFNPNGTEVLASYSSESLYLLDPKQTISQEQSQERLAQHRNEKQTRANVNESKPPVVNESPTTPEKKPSHFKRLRLRGDWSDTGPDSRPMNEQETEASAAAAATSTTNPSNTEQQQATTDTDNSDEQQSTARSRNLQNFFMQRMSDILTQLVTSTGTDNEEGEPAVSSNNNNNNSTPTIVEENTHTESPMSVTTTPIIESPPSIEDTAAAATTTTNNDDINENDTESENSRDRLGFFDILFGRDRQENNADDDDDDEDEINDEVEEEDSMDDDDDDRDTEDSQPASSTLTTDNNPTSGRARRPLMAAKWDRIMKRRETERRHEENLLKNVPSLGLINSYSGHRNARTMIKEANFWSDSYVMSGSDCGHIFIWNKFTGKLVRIIQADEHVVNCVQPHPLDYPILASSGIDYNIKLFSPLAETPVDDSELINRTIKRNHAMLEETSSTITVPATFMFRMLTSFYRLRRPEGLFGLDDDDDNNNDESTE</sequence>
<keyword evidence="2" id="KW-0677">Repeat</keyword>
<feature type="compositionally biased region" description="Polar residues" evidence="3">
    <location>
        <begin position="371"/>
        <end position="388"/>
    </location>
</feature>